<accession>A0A2P2QN52</accession>
<proteinExistence type="predicted"/>
<dbReference type="AlphaFoldDB" id="A0A2P2QN52"/>
<sequence>MGLGPVFFKGADTGEVDGGARSHPLSVLTFQEELATRPGTKG</sequence>
<organism evidence="1">
    <name type="scientific">Rhizophora mucronata</name>
    <name type="common">Asiatic mangrove</name>
    <dbReference type="NCBI Taxonomy" id="61149"/>
    <lineage>
        <taxon>Eukaryota</taxon>
        <taxon>Viridiplantae</taxon>
        <taxon>Streptophyta</taxon>
        <taxon>Embryophyta</taxon>
        <taxon>Tracheophyta</taxon>
        <taxon>Spermatophyta</taxon>
        <taxon>Magnoliopsida</taxon>
        <taxon>eudicotyledons</taxon>
        <taxon>Gunneridae</taxon>
        <taxon>Pentapetalae</taxon>
        <taxon>rosids</taxon>
        <taxon>fabids</taxon>
        <taxon>Malpighiales</taxon>
        <taxon>Rhizophoraceae</taxon>
        <taxon>Rhizophora</taxon>
    </lineage>
</organism>
<reference evidence="1" key="1">
    <citation type="submission" date="2018-02" db="EMBL/GenBank/DDBJ databases">
        <title>Rhizophora mucronata_Transcriptome.</title>
        <authorList>
            <person name="Meera S.P."/>
            <person name="Sreeshan A."/>
            <person name="Augustine A."/>
        </authorList>
    </citation>
    <scope>NUCLEOTIDE SEQUENCE</scope>
    <source>
        <tissue evidence="1">Leaf</tissue>
    </source>
</reference>
<dbReference type="EMBL" id="GGEC01087956">
    <property type="protein sequence ID" value="MBX68440.1"/>
    <property type="molecule type" value="Transcribed_RNA"/>
</dbReference>
<evidence type="ECO:0000313" key="1">
    <source>
        <dbReference type="EMBL" id="MBX68440.1"/>
    </source>
</evidence>
<name>A0A2P2QN52_RHIMU</name>
<protein>
    <submittedName>
        <fullName evidence="1">Uncharacterized protein</fullName>
    </submittedName>
</protein>